<comment type="caution">
    <text evidence="1">The sequence shown here is derived from an EMBL/GenBank/DDBJ whole genome shotgun (WGS) entry which is preliminary data.</text>
</comment>
<reference evidence="1" key="1">
    <citation type="submission" date="2022-04" db="EMBL/GenBank/DDBJ databases">
        <title>Genome of the entomopathogenic fungus Entomophthora muscae.</title>
        <authorList>
            <person name="Elya C."/>
            <person name="Lovett B.R."/>
            <person name="Lee E."/>
            <person name="Macias A.M."/>
            <person name="Hajek A.E."/>
            <person name="De Bivort B.L."/>
            <person name="Kasson M.T."/>
            <person name="De Fine Licht H.H."/>
            <person name="Stajich J.E."/>
        </authorList>
    </citation>
    <scope>NUCLEOTIDE SEQUENCE</scope>
    <source>
        <strain evidence="1">Berkeley</strain>
    </source>
</reference>
<proteinExistence type="predicted"/>
<evidence type="ECO:0000313" key="1">
    <source>
        <dbReference type="EMBL" id="KAJ9057016.1"/>
    </source>
</evidence>
<organism evidence="1 2">
    <name type="scientific">Entomophthora muscae</name>
    <dbReference type="NCBI Taxonomy" id="34485"/>
    <lineage>
        <taxon>Eukaryota</taxon>
        <taxon>Fungi</taxon>
        <taxon>Fungi incertae sedis</taxon>
        <taxon>Zoopagomycota</taxon>
        <taxon>Entomophthoromycotina</taxon>
        <taxon>Entomophthoromycetes</taxon>
        <taxon>Entomophthorales</taxon>
        <taxon>Entomophthoraceae</taxon>
        <taxon>Entomophthora</taxon>
    </lineage>
</organism>
<accession>A0ACC2S3P8</accession>
<gene>
    <name evidence="1" type="ORF">DSO57_1026504</name>
</gene>
<evidence type="ECO:0000313" key="2">
    <source>
        <dbReference type="Proteomes" id="UP001165960"/>
    </source>
</evidence>
<keyword evidence="2" id="KW-1185">Reference proteome</keyword>
<sequence length="491" mass="55152">MEKPATGVYYILVSVVLERSCFFGIRNLLNVYLKAALGLAPHEAKSQVHLFVGLVYAFPLIGAMVSDSFLGKYRTILALFVLYLTGASLLALFSANGVLAQYGEYPLWGYYVPALLISMGAGGMMPCMVSHGGDQIKDPVRLEGFFSTLYLGMSIGSLFGQYLTPYLKEYTVCFGSECYFGAYGASVLLLGMACAIFLLGRRQYVKTPAPQMFLPWHACCLSFYAFQRYLVASPAERRIRGSILSFACDRYSPEFVRETQLIWRITTMFVPLVFAWMLYDQSSTEWQNQYERMDKNFLGLVLVPTEASTNINYVLVIFMVPFISQVVYPFLGRRVGHIKDTSKLLMGFLFVILAFVVSICLDLILERFPCSEGRCLNGAWQLPQWVLLAIGEAILSPIVYQFSYTEVGPKLKSCASSLSLLSVAMGNYVIVLAEHLFKDIKQSAIRQSIYVLIATIALIVLYLLTRFWYVSKRDEDVKADLEVVFTPALKS</sequence>
<dbReference type="EMBL" id="QTSX02005835">
    <property type="protein sequence ID" value="KAJ9057016.1"/>
    <property type="molecule type" value="Genomic_DNA"/>
</dbReference>
<name>A0ACC2S3P8_9FUNG</name>
<dbReference type="Proteomes" id="UP001165960">
    <property type="component" value="Unassembled WGS sequence"/>
</dbReference>
<protein>
    <submittedName>
        <fullName evidence="1">Uncharacterized protein</fullName>
    </submittedName>
</protein>